<keyword evidence="5 20" id="KW-0548">Nucleotidyltransferase</keyword>
<comment type="catalytic activity">
    <reaction evidence="16 20">
        <text>DNA(n) + a 2'-deoxyribonucleoside 5'-triphosphate = DNA(n+1) + diphosphate</text>
        <dbReference type="Rhea" id="RHEA:22508"/>
        <dbReference type="Rhea" id="RHEA-COMP:17339"/>
        <dbReference type="Rhea" id="RHEA-COMP:17340"/>
        <dbReference type="ChEBI" id="CHEBI:33019"/>
        <dbReference type="ChEBI" id="CHEBI:61560"/>
        <dbReference type="ChEBI" id="CHEBI:173112"/>
        <dbReference type="EC" id="2.7.7.7"/>
    </reaction>
</comment>
<feature type="binding site" evidence="18">
    <location>
        <position position="57"/>
    </location>
    <ligand>
        <name>substrate</name>
    </ligand>
</feature>
<evidence type="ECO:0000256" key="2">
    <source>
        <dbReference type="ARBA" id="ARBA00012417"/>
    </source>
</evidence>
<organism evidence="22 23">
    <name type="scientific">Liberibacter crescens (strain BT-1)</name>
    <dbReference type="NCBI Taxonomy" id="1215343"/>
    <lineage>
        <taxon>Bacteria</taxon>
        <taxon>Pseudomonadati</taxon>
        <taxon>Pseudomonadota</taxon>
        <taxon>Alphaproteobacteria</taxon>
        <taxon>Hyphomicrobiales</taxon>
        <taxon>Rhizobiaceae</taxon>
        <taxon>Liberibacter</taxon>
    </lineage>
</organism>
<dbReference type="GO" id="GO:0046872">
    <property type="term" value="F:metal ion binding"/>
    <property type="evidence" value="ECO:0007669"/>
    <property type="project" value="UniProtKB-KW"/>
</dbReference>
<comment type="subunit">
    <text evidence="15 20">DNA polymerase III contains a core (composed of alpha, epsilon and theta chains) that associates with a tau subunit. This core dimerizes to form the POLIII' complex. PolIII' associates with the gamma complex (composed of gamma, delta, delta', psi and chi chains) and with the beta chain to form the complete DNA polymerase III complex.</text>
</comment>
<dbReference type="GO" id="GO:0003677">
    <property type="term" value="F:DNA binding"/>
    <property type="evidence" value="ECO:0007669"/>
    <property type="project" value="InterPro"/>
</dbReference>
<evidence type="ECO:0000256" key="14">
    <source>
        <dbReference type="ARBA" id="ARBA00025483"/>
    </source>
</evidence>
<dbReference type="RefSeq" id="WP_015273789.1">
    <property type="nucleotide sequence ID" value="NC_019907.1"/>
</dbReference>
<dbReference type="FunFam" id="3.30.420.10:FF:000012">
    <property type="entry name" value="DNA polymerase III subunit epsilon"/>
    <property type="match status" value="1"/>
</dbReference>
<dbReference type="SMART" id="SM00479">
    <property type="entry name" value="EXOIII"/>
    <property type="match status" value="1"/>
</dbReference>
<keyword evidence="6 20" id="KW-0235">DNA replication</keyword>
<dbReference type="SUPFAM" id="SSF53098">
    <property type="entry name" value="Ribonuclease H-like"/>
    <property type="match status" value="1"/>
</dbReference>
<keyword evidence="11 19" id="KW-0460">Magnesium</keyword>
<evidence type="ECO:0000256" key="12">
    <source>
        <dbReference type="ARBA" id="ARBA00022932"/>
    </source>
</evidence>
<feature type="domain" description="Exonuclease" evidence="21">
    <location>
        <begin position="2"/>
        <end position="174"/>
    </location>
</feature>
<evidence type="ECO:0000313" key="22">
    <source>
        <dbReference type="EMBL" id="AGA65364.1"/>
    </source>
</evidence>
<keyword evidence="10 20" id="KW-0269">Exonuclease</keyword>
<feature type="binding site" evidence="18">
    <location>
        <position position="157"/>
    </location>
    <ligand>
        <name>substrate</name>
    </ligand>
</feature>
<dbReference type="Proteomes" id="UP000010799">
    <property type="component" value="Chromosome"/>
</dbReference>
<evidence type="ECO:0000256" key="20">
    <source>
        <dbReference type="RuleBase" id="RU364087"/>
    </source>
</evidence>
<dbReference type="InterPro" id="IPR012337">
    <property type="entry name" value="RNaseH-like_sf"/>
</dbReference>
<dbReference type="GO" id="GO:0045004">
    <property type="term" value="P:DNA replication proofreading"/>
    <property type="evidence" value="ECO:0007669"/>
    <property type="project" value="TreeGrafter"/>
</dbReference>
<evidence type="ECO:0000256" key="7">
    <source>
        <dbReference type="ARBA" id="ARBA00022722"/>
    </source>
</evidence>
<comment type="function">
    <text evidence="14 20">DNA polymerase III is a complex, multichain enzyme responsible for most of the replicative synthesis in bacteria. The epsilon subunit contain the editing function and is a proofreading 3'-5' exonuclease.</text>
</comment>
<evidence type="ECO:0000256" key="11">
    <source>
        <dbReference type="ARBA" id="ARBA00022842"/>
    </source>
</evidence>
<evidence type="ECO:0000256" key="3">
    <source>
        <dbReference type="ARBA" id="ARBA00020352"/>
    </source>
</evidence>
<dbReference type="CDD" id="cd06131">
    <property type="entry name" value="DNA_pol_III_epsilon_Ecoli_like"/>
    <property type="match status" value="1"/>
</dbReference>
<dbReference type="InterPro" id="IPR013520">
    <property type="entry name" value="Ribonucl_H"/>
</dbReference>
<evidence type="ECO:0000256" key="13">
    <source>
        <dbReference type="ARBA" id="ARBA00023211"/>
    </source>
</evidence>
<dbReference type="GO" id="GO:0003887">
    <property type="term" value="F:DNA-directed DNA polymerase activity"/>
    <property type="evidence" value="ECO:0007669"/>
    <property type="project" value="UniProtKB-KW"/>
</dbReference>
<dbReference type="Gene3D" id="3.30.420.10">
    <property type="entry name" value="Ribonuclease H-like superfamily/Ribonuclease H"/>
    <property type="match status" value="1"/>
</dbReference>
<dbReference type="Pfam" id="PF00929">
    <property type="entry name" value="RNase_T"/>
    <property type="match status" value="1"/>
</dbReference>
<dbReference type="eggNOG" id="COG0847">
    <property type="taxonomic scope" value="Bacteria"/>
</dbReference>
<evidence type="ECO:0000313" key="23">
    <source>
        <dbReference type="Proteomes" id="UP000010799"/>
    </source>
</evidence>
<evidence type="ECO:0000256" key="4">
    <source>
        <dbReference type="ARBA" id="ARBA00022679"/>
    </source>
</evidence>
<feature type="binding site" evidence="19">
    <location>
        <position position="9"/>
    </location>
    <ligand>
        <name>a divalent metal cation</name>
        <dbReference type="ChEBI" id="CHEBI:60240"/>
        <label>1</label>
        <note>catalytic</note>
    </ligand>
</feature>
<gene>
    <name evidence="20" type="primary">dnaQ</name>
    <name evidence="22" type="ordered locus">B488_13720</name>
</gene>
<dbReference type="AlphaFoldDB" id="L0EUZ5"/>
<dbReference type="STRING" id="1215343.B488_13720"/>
<keyword evidence="13 19" id="KW-0464">Manganese</keyword>
<keyword evidence="4 20" id="KW-0808">Transferase</keyword>
<feature type="binding site" evidence="19">
    <location>
        <position position="7"/>
    </location>
    <ligand>
        <name>a divalent metal cation</name>
        <dbReference type="ChEBI" id="CHEBI:60240"/>
        <label>1</label>
        <note>catalytic</note>
    </ligand>
</feature>
<dbReference type="EMBL" id="CP003789">
    <property type="protein sequence ID" value="AGA65364.1"/>
    <property type="molecule type" value="Genomic_DNA"/>
</dbReference>
<feature type="binding site" evidence="19">
    <location>
        <position position="157"/>
    </location>
    <ligand>
        <name>a divalent metal cation</name>
        <dbReference type="ChEBI" id="CHEBI:60240"/>
        <label>1</label>
        <note>catalytic</note>
    </ligand>
</feature>
<proteinExistence type="predicted"/>
<reference evidence="22 23" key="1">
    <citation type="journal article" date="2012" name="Stand. Genomic Sci.">
        <title>Complete genome sequence of Liberibacter crescens BT-1.</title>
        <authorList>
            <person name="Leonard M.T."/>
            <person name="Fagen J.R."/>
            <person name="Davis-Richardson A.G."/>
            <person name="Davis M.J."/>
            <person name="Triplett E.W."/>
        </authorList>
    </citation>
    <scope>NUCLEOTIDE SEQUENCE [LARGE SCALE GENOMIC DNA]</scope>
    <source>
        <strain evidence="22 23">BT-1</strain>
    </source>
</reference>
<dbReference type="InterPro" id="IPR006054">
    <property type="entry name" value="DnaQ"/>
</dbReference>
<evidence type="ECO:0000256" key="6">
    <source>
        <dbReference type="ARBA" id="ARBA00022705"/>
    </source>
</evidence>
<feature type="active site" description="Proton acceptor" evidence="17">
    <location>
        <position position="152"/>
    </location>
</feature>
<dbReference type="NCBIfam" id="NF004316">
    <property type="entry name" value="PRK05711.1"/>
    <property type="match status" value="1"/>
</dbReference>
<name>L0EUZ5_LIBCB</name>
<dbReference type="KEGG" id="lcc:B488_13720"/>
<evidence type="ECO:0000256" key="15">
    <source>
        <dbReference type="ARBA" id="ARBA00026073"/>
    </source>
</evidence>
<dbReference type="InterPro" id="IPR036397">
    <property type="entry name" value="RNaseH_sf"/>
</dbReference>
<evidence type="ECO:0000256" key="17">
    <source>
        <dbReference type="PIRSR" id="PIRSR606309-1"/>
    </source>
</evidence>
<dbReference type="PANTHER" id="PTHR30231:SF41">
    <property type="entry name" value="DNA POLYMERASE III SUBUNIT EPSILON"/>
    <property type="match status" value="1"/>
</dbReference>
<keyword evidence="12 20" id="KW-0239">DNA-directed DNA polymerase</keyword>
<evidence type="ECO:0000256" key="5">
    <source>
        <dbReference type="ARBA" id="ARBA00022695"/>
    </source>
</evidence>
<keyword evidence="7 20" id="KW-0540">Nuclease</keyword>
<keyword evidence="23" id="KW-1185">Reference proteome</keyword>
<evidence type="ECO:0000256" key="1">
    <source>
        <dbReference type="ARBA" id="ARBA00001936"/>
    </source>
</evidence>
<evidence type="ECO:0000256" key="19">
    <source>
        <dbReference type="PIRSR" id="PIRSR606309-3"/>
    </source>
</evidence>
<dbReference type="PATRIC" id="fig|1215343.11.peg.1416"/>
<dbReference type="NCBIfam" id="TIGR00573">
    <property type="entry name" value="dnaq"/>
    <property type="match status" value="1"/>
</dbReference>
<comment type="cofactor">
    <cofactor evidence="1 20">
        <name>Mn(2+)</name>
        <dbReference type="ChEBI" id="CHEBI:29035"/>
    </cofactor>
</comment>
<accession>L0EUZ5</accession>
<dbReference type="InterPro" id="IPR006309">
    <property type="entry name" value="DnaQ_proteo"/>
</dbReference>
<evidence type="ECO:0000256" key="8">
    <source>
        <dbReference type="ARBA" id="ARBA00022723"/>
    </source>
</evidence>
<evidence type="ECO:0000256" key="10">
    <source>
        <dbReference type="ARBA" id="ARBA00022839"/>
    </source>
</evidence>
<dbReference type="PANTHER" id="PTHR30231">
    <property type="entry name" value="DNA POLYMERASE III SUBUNIT EPSILON"/>
    <property type="match status" value="1"/>
</dbReference>
<evidence type="ECO:0000256" key="9">
    <source>
        <dbReference type="ARBA" id="ARBA00022801"/>
    </source>
</evidence>
<dbReference type="EC" id="2.7.7.7" evidence="2 20"/>
<sequence>MREIVFDTETTGLDYKNDRIIEIGAVELVNHFKTGRTFHVFICPGDRQVHPDALELHGISNDFLKEMPSFSSIFEDFWNFFNNENAKWIAHNATFDIKFINAELERLGKPIVSFERVIDTLSLARRKHPMAQNSLDALCRRYGINNSNRLKHGALLDSELLSEIYIQMIGGHQTDFAFHQVVNSFHEEKDANINEIFQKKRLKTLPSRITEEEIKRHNKIITKIGIKSIWKKVYHF</sequence>
<keyword evidence="8 19" id="KW-0479">Metal-binding</keyword>
<dbReference type="HOGENOM" id="CLU_047806_2_0_5"/>
<keyword evidence="9 20" id="KW-0378">Hydrolase</keyword>
<feature type="binding site" evidence="18">
    <location>
        <position position="9"/>
    </location>
    <ligand>
        <name>substrate</name>
    </ligand>
</feature>
<dbReference type="NCBIfam" id="TIGR01406">
    <property type="entry name" value="dnaQ_proteo"/>
    <property type="match status" value="1"/>
</dbReference>
<evidence type="ECO:0000259" key="21">
    <source>
        <dbReference type="SMART" id="SM00479"/>
    </source>
</evidence>
<evidence type="ECO:0000256" key="18">
    <source>
        <dbReference type="PIRSR" id="PIRSR606309-2"/>
    </source>
</evidence>
<dbReference type="GO" id="GO:0005829">
    <property type="term" value="C:cytosol"/>
    <property type="evidence" value="ECO:0007669"/>
    <property type="project" value="TreeGrafter"/>
</dbReference>
<evidence type="ECO:0000256" key="16">
    <source>
        <dbReference type="ARBA" id="ARBA00049244"/>
    </source>
</evidence>
<dbReference type="GO" id="GO:0008408">
    <property type="term" value="F:3'-5' exonuclease activity"/>
    <property type="evidence" value="ECO:0007669"/>
    <property type="project" value="TreeGrafter"/>
</dbReference>
<comment type="cofactor">
    <cofactor evidence="19">
        <name>Mg(2+)</name>
        <dbReference type="ChEBI" id="CHEBI:18420"/>
    </cofactor>
    <cofactor evidence="19">
        <name>Mn(2+)</name>
        <dbReference type="ChEBI" id="CHEBI:29035"/>
    </cofactor>
    <text evidence="19">Binds 2 divalent metal cations. Magnesium or manganese.</text>
</comment>
<feature type="binding site" evidence="18">
    <location>
        <position position="7"/>
    </location>
    <ligand>
        <name>substrate</name>
    </ligand>
</feature>
<protein>
    <recommendedName>
        <fullName evidence="3 20">DNA polymerase III subunit epsilon</fullName>
        <ecNumber evidence="2 20">2.7.7.7</ecNumber>
    </recommendedName>
</protein>